<feature type="region of interest" description="Disordered" evidence="1">
    <location>
        <begin position="194"/>
        <end position="400"/>
    </location>
</feature>
<dbReference type="InParanoid" id="K1X9K7"/>
<organism evidence="2 3">
    <name type="scientific">Marssonina brunnea f. sp. multigermtubi (strain MB_m1)</name>
    <name type="common">Marssonina leaf spot fungus</name>
    <dbReference type="NCBI Taxonomy" id="1072389"/>
    <lineage>
        <taxon>Eukaryota</taxon>
        <taxon>Fungi</taxon>
        <taxon>Dikarya</taxon>
        <taxon>Ascomycota</taxon>
        <taxon>Pezizomycotina</taxon>
        <taxon>Leotiomycetes</taxon>
        <taxon>Helotiales</taxon>
        <taxon>Drepanopezizaceae</taxon>
        <taxon>Drepanopeziza</taxon>
    </lineage>
</organism>
<evidence type="ECO:0000313" key="2">
    <source>
        <dbReference type="EMBL" id="EKD21766.1"/>
    </source>
</evidence>
<feature type="compositionally biased region" description="Polar residues" evidence="1">
    <location>
        <begin position="73"/>
        <end position="92"/>
    </location>
</feature>
<reference evidence="2 3" key="1">
    <citation type="journal article" date="2012" name="BMC Genomics">
        <title>Sequencing the genome of Marssonina brunnea reveals fungus-poplar co-evolution.</title>
        <authorList>
            <person name="Zhu S."/>
            <person name="Cao Y.-Z."/>
            <person name="Jiang C."/>
            <person name="Tan B.-Y."/>
            <person name="Wang Z."/>
            <person name="Feng S."/>
            <person name="Zhang L."/>
            <person name="Su X.-H."/>
            <person name="Brejova B."/>
            <person name="Vinar T."/>
            <person name="Xu M."/>
            <person name="Wang M.-X."/>
            <person name="Zhang S.-G."/>
            <person name="Huang M.-R."/>
            <person name="Wu R."/>
            <person name="Zhou Y."/>
        </authorList>
    </citation>
    <scope>NUCLEOTIDE SEQUENCE [LARGE SCALE GENOMIC DNA]</scope>
    <source>
        <strain evidence="2 3">MB_m1</strain>
    </source>
</reference>
<feature type="region of interest" description="Disordered" evidence="1">
    <location>
        <begin position="19"/>
        <end position="42"/>
    </location>
</feature>
<dbReference type="AlphaFoldDB" id="K1X9K7"/>
<feature type="compositionally biased region" description="Basic and acidic residues" evidence="1">
    <location>
        <begin position="27"/>
        <end position="42"/>
    </location>
</feature>
<accession>K1X9K7</accession>
<feature type="compositionally biased region" description="Basic and acidic residues" evidence="1">
    <location>
        <begin position="286"/>
        <end position="295"/>
    </location>
</feature>
<evidence type="ECO:0000256" key="1">
    <source>
        <dbReference type="SAM" id="MobiDB-lite"/>
    </source>
</evidence>
<dbReference type="HOGENOM" id="CLU_609846_0_0_1"/>
<sequence>MVCYDPIHEALDTFFGGNEKKKRKRRERQERKARSRQEKEREREVRAIILVRDCDCCFIPTTYLPRSPGRHLQSMSNASHRSGRPQGSLQPSQHPPMEGAATTPIKPSGTFPECLERTPLFIQVTSPPALPLQGASPSWNHTRGSRPISSPRSGFRPQSPLCNISRPGDDQRLFNSISGLPPSFDRFITAGLRQPPFVNPQSQPPSRMRSQRDSYPVPAVRSFRMRQPYVVSCPSSTQGPRYDSQGARSGPAAAAGGGGEDEAELDFNGYFSDGSFISQPRARRVPQGERGRGGEDEVELDFNGYFSDESLISQPRASRVPEGERGGEEEDEAETYFDCSLSHGSFTPQPKAGRVSEGEGEGEPGNGSRPGSSSPGSARRSAHQETALPSSGAHVVTSQSHVGDMARTIYEGMVSMTPSEVAAEEADAVRRERQMEEYRLLLQKTDRGW</sequence>
<dbReference type="KEGG" id="mbe:MBM_00879"/>
<dbReference type="EMBL" id="JH921428">
    <property type="protein sequence ID" value="EKD21766.1"/>
    <property type="molecule type" value="Genomic_DNA"/>
</dbReference>
<feature type="region of interest" description="Disordered" evidence="1">
    <location>
        <begin position="134"/>
        <end position="178"/>
    </location>
</feature>
<evidence type="ECO:0000313" key="3">
    <source>
        <dbReference type="Proteomes" id="UP000006753"/>
    </source>
</evidence>
<proteinExistence type="predicted"/>
<feature type="region of interest" description="Disordered" evidence="1">
    <location>
        <begin position="67"/>
        <end position="107"/>
    </location>
</feature>
<keyword evidence="3" id="KW-1185">Reference proteome</keyword>
<gene>
    <name evidence="2" type="ORF">MBM_00879</name>
</gene>
<feature type="compositionally biased region" description="Low complexity" evidence="1">
    <location>
        <begin position="366"/>
        <end position="379"/>
    </location>
</feature>
<protein>
    <submittedName>
        <fullName evidence="2">Uncharacterized protein</fullName>
    </submittedName>
</protein>
<dbReference type="Proteomes" id="UP000006753">
    <property type="component" value="Unassembled WGS sequence"/>
</dbReference>
<name>K1X9K7_MARBU</name>
<feature type="compositionally biased region" description="Low complexity" evidence="1">
    <location>
        <begin position="145"/>
        <end position="157"/>
    </location>
</feature>